<evidence type="ECO:0008006" key="3">
    <source>
        <dbReference type="Google" id="ProtNLM"/>
    </source>
</evidence>
<dbReference type="Proteomes" id="UP000535406">
    <property type="component" value="Unassembled WGS sequence"/>
</dbReference>
<dbReference type="RefSeq" id="WP_184146487.1">
    <property type="nucleotide sequence ID" value="NZ_JACHIK010000022.1"/>
</dbReference>
<protein>
    <recommendedName>
        <fullName evidence="3">DUF2946 domain-containing protein</fullName>
    </recommendedName>
</protein>
<evidence type="ECO:0000313" key="2">
    <source>
        <dbReference type="Proteomes" id="UP000535406"/>
    </source>
</evidence>
<comment type="caution">
    <text evidence="1">The sequence shown here is derived from an EMBL/GenBank/DDBJ whole genome shotgun (WGS) entry which is preliminary data.</text>
</comment>
<name>A0A7W7YYS2_9HYPH</name>
<evidence type="ECO:0000313" key="1">
    <source>
        <dbReference type="EMBL" id="MBB5044828.1"/>
    </source>
</evidence>
<dbReference type="EMBL" id="JACHIK010000022">
    <property type="protein sequence ID" value="MBB5044828.1"/>
    <property type="molecule type" value="Genomic_DNA"/>
</dbReference>
<sequence>MRQVLFVLAILGAMVSGWVPVVAATLHAASKAGMHAMHPMAGDDGAATGHKGKAAAHPVACSACFAIEAERPAPLYRRLDISGRVPAATPRLAGLGPFPLDPPPRS</sequence>
<proteinExistence type="predicted"/>
<organism evidence="1 2">
    <name type="scientific">Shinella fusca</name>
    <dbReference type="NCBI Taxonomy" id="544480"/>
    <lineage>
        <taxon>Bacteria</taxon>
        <taxon>Pseudomonadati</taxon>
        <taxon>Pseudomonadota</taxon>
        <taxon>Alphaproteobacteria</taxon>
        <taxon>Hyphomicrobiales</taxon>
        <taxon>Rhizobiaceae</taxon>
        <taxon>Shinella</taxon>
    </lineage>
</organism>
<dbReference type="AlphaFoldDB" id="A0A7W7YYS2"/>
<reference evidence="1 2" key="1">
    <citation type="submission" date="2020-08" db="EMBL/GenBank/DDBJ databases">
        <title>Genomic Encyclopedia of Type Strains, Phase IV (KMG-IV): sequencing the most valuable type-strain genomes for metagenomic binning, comparative biology and taxonomic classification.</title>
        <authorList>
            <person name="Goeker M."/>
        </authorList>
    </citation>
    <scope>NUCLEOTIDE SEQUENCE [LARGE SCALE GENOMIC DNA]</scope>
    <source>
        <strain evidence="1 2">DSM 21319</strain>
    </source>
</reference>
<keyword evidence="2" id="KW-1185">Reference proteome</keyword>
<gene>
    <name evidence="1" type="ORF">HNQ66_004255</name>
</gene>
<accession>A0A7W7YYS2</accession>